<sequence>MRTVLKWLFRLILLGVLVCALLFVHVWYFKPYKIDWFYARVFGQFALQSPEMLSSMRILPAWADFYGSKLDDASPAQEDAMAAMLKADVDTLHRYDRDALDREGRLSYDVLDYFLTIQVEGERFRRHDFPVNQMFGVQSSLPNFMAQTHQVKSEAEANAYVARLDRFPAKFAQVIEGLKLREAGGVVPPKFTVDGVLEQMNGFVGVPAKQNMLYLTFKEKLDKIAPETMPQATRDALLGRVETAIDNSVYPAYRSLIDYFTALKPKAQKNEGAWSLPDGDAYYAWCVRMHTTTDMTPEQVHTLGLAEVARITAEMDAILRGQGLTEGTIGARVQQLARAPDATFPNTPEGKAAMLKQYQAILDEVNAGLGDAFDVRPRLGVEVKAVPEFSEKTAPGAYYEPGAFDGSRPGVFYANMRDATETPKFAMRTLAYHEGIPGHHFQIAIQQELQGVPFFRRVLPFTAYSEGWALYAERLAWELGFQKNPLDDLGRLRDEMMRAVRLVVDSGIHYKRWTREQSIAYMMDNTGMAESDVTAEIERYFVAPGQALAYKAGMLKILELRERAKEALGPKFKLSDFHDQVLTHGALPLSLLERVVDEWSRPSSDGRG</sequence>
<reference evidence="3" key="1">
    <citation type="journal article" date="2019" name="Int. J. Syst. Evol. Microbiol.">
        <title>The Global Catalogue of Microorganisms (GCM) 10K type strain sequencing project: providing services to taxonomists for standard genome sequencing and annotation.</title>
        <authorList>
            <consortium name="The Broad Institute Genomics Platform"/>
            <consortium name="The Broad Institute Genome Sequencing Center for Infectious Disease"/>
            <person name="Wu L."/>
            <person name="Ma J."/>
        </authorList>
    </citation>
    <scope>NUCLEOTIDE SEQUENCE [LARGE SCALE GENOMIC DNA]</scope>
    <source>
        <strain evidence="3">CCUG 30340</strain>
    </source>
</reference>
<comment type="caution">
    <text evidence="2">The sequence shown here is derived from an EMBL/GenBank/DDBJ whole genome shotgun (WGS) entry which is preliminary data.</text>
</comment>
<protein>
    <submittedName>
        <fullName evidence="2">DUF885 domain-containing protein</fullName>
    </submittedName>
</protein>
<keyword evidence="1" id="KW-0472">Membrane</keyword>
<accession>A0ABV9QX79</accession>
<keyword evidence="1" id="KW-1133">Transmembrane helix</keyword>
<name>A0ABV9QX79_9GAMM</name>
<dbReference type="EMBL" id="JBHSHD010000010">
    <property type="protein sequence ID" value="MFC4821452.1"/>
    <property type="molecule type" value="Genomic_DNA"/>
</dbReference>
<dbReference type="InterPro" id="IPR010281">
    <property type="entry name" value="DUF885"/>
</dbReference>
<evidence type="ECO:0000256" key="1">
    <source>
        <dbReference type="SAM" id="Phobius"/>
    </source>
</evidence>
<evidence type="ECO:0000313" key="2">
    <source>
        <dbReference type="EMBL" id="MFC4821452.1"/>
    </source>
</evidence>
<dbReference type="PANTHER" id="PTHR33361:SF2">
    <property type="entry name" value="DUF885 DOMAIN-CONTAINING PROTEIN"/>
    <property type="match status" value="1"/>
</dbReference>
<dbReference type="Pfam" id="PF05960">
    <property type="entry name" value="DUF885"/>
    <property type="match status" value="1"/>
</dbReference>
<dbReference type="Proteomes" id="UP001595886">
    <property type="component" value="Unassembled WGS sequence"/>
</dbReference>
<proteinExistence type="predicted"/>
<dbReference type="PANTHER" id="PTHR33361">
    <property type="entry name" value="GLR0591 PROTEIN"/>
    <property type="match status" value="1"/>
</dbReference>
<organism evidence="2 3">
    <name type="scientific">Dokdonella ginsengisoli</name>
    <dbReference type="NCBI Taxonomy" id="363846"/>
    <lineage>
        <taxon>Bacteria</taxon>
        <taxon>Pseudomonadati</taxon>
        <taxon>Pseudomonadota</taxon>
        <taxon>Gammaproteobacteria</taxon>
        <taxon>Lysobacterales</taxon>
        <taxon>Rhodanobacteraceae</taxon>
        <taxon>Dokdonella</taxon>
    </lineage>
</organism>
<keyword evidence="1" id="KW-0812">Transmembrane</keyword>
<keyword evidence="3" id="KW-1185">Reference proteome</keyword>
<gene>
    <name evidence="2" type="ORF">ACFO6Q_14050</name>
</gene>
<feature type="transmembrane region" description="Helical" evidence="1">
    <location>
        <begin position="7"/>
        <end position="28"/>
    </location>
</feature>
<evidence type="ECO:0000313" key="3">
    <source>
        <dbReference type="Proteomes" id="UP001595886"/>
    </source>
</evidence>
<dbReference type="RefSeq" id="WP_380021731.1">
    <property type="nucleotide sequence ID" value="NZ_JBHSHD010000010.1"/>
</dbReference>